<accession>A0A2J6QTG7</accession>
<dbReference type="Proteomes" id="UP000235786">
    <property type="component" value="Unassembled WGS sequence"/>
</dbReference>
<dbReference type="STRING" id="1149755.A0A2J6QTG7"/>
<dbReference type="InterPro" id="IPR053178">
    <property type="entry name" value="Osmoadaptation_assoc"/>
</dbReference>
<reference evidence="4 5" key="1">
    <citation type="submission" date="2016-04" db="EMBL/GenBank/DDBJ databases">
        <title>A degradative enzymes factory behind the ericoid mycorrhizal symbiosis.</title>
        <authorList>
            <consortium name="DOE Joint Genome Institute"/>
            <person name="Martino E."/>
            <person name="Morin E."/>
            <person name="Grelet G."/>
            <person name="Kuo A."/>
            <person name="Kohler A."/>
            <person name="Daghino S."/>
            <person name="Barry K."/>
            <person name="Choi C."/>
            <person name="Cichocki N."/>
            <person name="Clum A."/>
            <person name="Copeland A."/>
            <person name="Hainaut M."/>
            <person name="Haridas S."/>
            <person name="Labutti K."/>
            <person name="Lindquist E."/>
            <person name="Lipzen A."/>
            <person name="Khouja H.-R."/>
            <person name="Murat C."/>
            <person name="Ohm R."/>
            <person name="Olson A."/>
            <person name="Spatafora J."/>
            <person name="Veneault-Fourrey C."/>
            <person name="Henrissat B."/>
            <person name="Grigoriev I."/>
            <person name="Martin F."/>
            <person name="Perotto S."/>
        </authorList>
    </citation>
    <scope>NUCLEOTIDE SEQUENCE [LARGE SCALE GENOMIC DNA]</scope>
    <source>
        <strain evidence="4 5">F</strain>
    </source>
</reference>
<dbReference type="GO" id="GO:0008270">
    <property type="term" value="F:zinc ion binding"/>
    <property type="evidence" value="ECO:0007669"/>
    <property type="project" value="InterPro"/>
</dbReference>
<dbReference type="PANTHER" id="PTHR38111:SF2">
    <property type="entry name" value="FINGER DOMAIN PROTEIN, PUTATIVE (AFU_ORTHOLOGUE AFUA_1G01560)-RELATED"/>
    <property type="match status" value="1"/>
</dbReference>
<proteinExistence type="predicted"/>
<evidence type="ECO:0000313" key="4">
    <source>
        <dbReference type="EMBL" id="PMD29562.1"/>
    </source>
</evidence>
<dbReference type="PROSITE" id="PS00463">
    <property type="entry name" value="ZN2_CY6_FUNGAL_1"/>
    <property type="match status" value="1"/>
</dbReference>
<gene>
    <name evidence="4" type="ORF">L207DRAFT_237091</name>
</gene>
<feature type="compositionally biased region" description="Low complexity" evidence="2">
    <location>
        <begin position="75"/>
        <end position="90"/>
    </location>
</feature>
<dbReference type="PROSITE" id="PS50048">
    <property type="entry name" value="ZN2_CY6_FUNGAL_2"/>
    <property type="match status" value="1"/>
</dbReference>
<dbReference type="PANTHER" id="PTHR38111">
    <property type="entry name" value="ZN(2)-C6 FUNGAL-TYPE DOMAIN-CONTAINING PROTEIN-RELATED"/>
    <property type="match status" value="1"/>
</dbReference>
<feature type="compositionally biased region" description="Low complexity" evidence="2">
    <location>
        <begin position="112"/>
        <end position="124"/>
    </location>
</feature>
<dbReference type="OrthoDB" id="3525185at2759"/>
<name>A0A2J6QTG7_HYAVF</name>
<protein>
    <recommendedName>
        <fullName evidence="3">Zn(2)-C6 fungal-type domain-containing protein</fullName>
    </recommendedName>
</protein>
<dbReference type="SMART" id="SM00066">
    <property type="entry name" value="GAL4"/>
    <property type="match status" value="1"/>
</dbReference>
<evidence type="ECO:0000313" key="5">
    <source>
        <dbReference type="Proteomes" id="UP000235786"/>
    </source>
</evidence>
<dbReference type="GO" id="GO:0000981">
    <property type="term" value="F:DNA-binding transcription factor activity, RNA polymerase II-specific"/>
    <property type="evidence" value="ECO:0007669"/>
    <property type="project" value="InterPro"/>
</dbReference>
<keyword evidence="5" id="KW-1185">Reference proteome</keyword>
<dbReference type="Gene3D" id="4.10.240.10">
    <property type="entry name" value="Zn(2)-C6 fungal-type DNA-binding domain"/>
    <property type="match status" value="1"/>
</dbReference>
<dbReference type="Pfam" id="PF00172">
    <property type="entry name" value="Zn_clus"/>
    <property type="match status" value="1"/>
</dbReference>
<evidence type="ECO:0000259" key="3">
    <source>
        <dbReference type="PROSITE" id="PS50048"/>
    </source>
</evidence>
<dbReference type="InterPro" id="IPR036864">
    <property type="entry name" value="Zn2-C6_fun-type_DNA-bd_sf"/>
</dbReference>
<dbReference type="EMBL" id="KZ613973">
    <property type="protein sequence ID" value="PMD29562.1"/>
    <property type="molecule type" value="Genomic_DNA"/>
</dbReference>
<organism evidence="4 5">
    <name type="scientific">Hyaloscypha variabilis (strain UAMH 11265 / GT02V1 / F)</name>
    <name type="common">Meliniomyces variabilis</name>
    <dbReference type="NCBI Taxonomy" id="1149755"/>
    <lineage>
        <taxon>Eukaryota</taxon>
        <taxon>Fungi</taxon>
        <taxon>Dikarya</taxon>
        <taxon>Ascomycota</taxon>
        <taxon>Pezizomycotina</taxon>
        <taxon>Leotiomycetes</taxon>
        <taxon>Helotiales</taxon>
        <taxon>Hyaloscyphaceae</taxon>
        <taxon>Hyaloscypha</taxon>
        <taxon>Hyaloscypha variabilis</taxon>
    </lineage>
</organism>
<evidence type="ECO:0000256" key="1">
    <source>
        <dbReference type="ARBA" id="ARBA00023242"/>
    </source>
</evidence>
<feature type="region of interest" description="Disordered" evidence="2">
    <location>
        <begin position="60"/>
        <end position="98"/>
    </location>
</feature>
<feature type="domain" description="Zn(2)-C6 fungal-type" evidence="3">
    <location>
        <begin position="12"/>
        <end position="41"/>
    </location>
</feature>
<dbReference type="AlphaFoldDB" id="A0A2J6QTG7"/>
<evidence type="ECO:0000256" key="2">
    <source>
        <dbReference type="SAM" id="MobiDB-lite"/>
    </source>
</evidence>
<dbReference type="CDD" id="cd00067">
    <property type="entry name" value="GAL4"/>
    <property type="match status" value="1"/>
</dbReference>
<keyword evidence="1" id="KW-0539">Nucleus</keyword>
<sequence length="532" mass="58962">MVRVKSEGRSKGCQRCRQRKVKCDKASPSCSQCLRLGKECSGAVTGMVFLHADISTGLSKTKKVVHAREREVPYEDSSSPTETSPSTQESVYSSASSTGTPRYEYIPLAYKSSPTSPSSNTSNTLVPYSSSGLTTPTTPMPMQMDNSHVMTQQYIAHWKTILQTEGLPWISQASSLFTRPSDPSSFAMERCVLAVALGYHSKLVKSKAIMVEAYKWYGFAIKKQRNQLERFLPETKQPSLESICLPIMLTIFEIMCGTNLTGYSQHVIGAAKMLETLGPESCRAKELQLIFRTVRTQMFSVSIFLRSPSFLARKEWLTVPFEGSEKLATDKVIDVLTIIPSLLYRVDRLSTSTDPSVALAIEADAKAIKAELDETSSGCSIEGHNHEERPLVIMSRTSDTKQSPAADCSKLPDCLLVSITFYHTAQALLSWVLSQVSQEPAARLWETEVIARCDSLIELAEPLHSHHLSGIYVRLAYSLRMVAIVSPSVEQGRRVRSIVERWRSNLAAGGFCTSTVLAMDEDRKVSMLRRAS</sequence>
<dbReference type="SUPFAM" id="SSF57701">
    <property type="entry name" value="Zn2/Cys6 DNA-binding domain"/>
    <property type="match status" value="1"/>
</dbReference>
<feature type="region of interest" description="Disordered" evidence="2">
    <location>
        <begin position="112"/>
        <end position="141"/>
    </location>
</feature>
<dbReference type="InterPro" id="IPR001138">
    <property type="entry name" value="Zn2Cys6_DnaBD"/>
</dbReference>